<reference evidence="2 3" key="1">
    <citation type="journal article" date="2014" name="Agronomy (Basel)">
        <title>A Draft Genome Sequence for Ensete ventricosum, the Drought-Tolerant Tree Against Hunger.</title>
        <authorList>
            <person name="Harrison J."/>
            <person name="Moore K.A."/>
            <person name="Paszkiewicz K."/>
            <person name="Jones T."/>
            <person name="Grant M."/>
            <person name="Ambacheew D."/>
            <person name="Muzemil S."/>
            <person name="Studholme D.J."/>
        </authorList>
    </citation>
    <scope>NUCLEOTIDE SEQUENCE [LARGE SCALE GENOMIC DNA]</scope>
</reference>
<evidence type="ECO:0000313" key="2">
    <source>
        <dbReference type="EMBL" id="RRT70277.1"/>
    </source>
</evidence>
<dbReference type="AlphaFoldDB" id="A0A427A1Z5"/>
<accession>A0A427A1Z5</accession>
<proteinExistence type="predicted"/>
<comment type="caution">
    <text evidence="2">The sequence shown here is derived from an EMBL/GenBank/DDBJ whole genome shotgun (WGS) entry which is preliminary data.</text>
</comment>
<sequence>MLLSIGRRGRRQEEKGEGVVVQEQGGEISGRRRRSMLSRKGGVVTNGGRERGTGAGTRSCGLGGGMRSRKRRYGRGLLSIGYLWVAIGWEKRKEAGGERRGG</sequence>
<dbReference type="EMBL" id="AMZH03004074">
    <property type="protein sequence ID" value="RRT70277.1"/>
    <property type="molecule type" value="Genomic_DNA"/>
</dbReference>
<protein>
    <submittedName>
        <fullName evidence="2">Uncharacterized protein</fullName>
    </submittedName>
</protein>
<evidence type="ECO:0000256" key="1">
    <source>
        <dbReference type="SAM" id="MobiDB-lite"/>
    </source>
</evidence>
<evidence type="ECO:0000313" key="3">
    <source>
        <dbReference type="Proteomes" id="UP000287651"/>
    </source>
</evidence>
<gene>
    <name evidence="2" type="ORF">B296_00036581</name>
</gene>
<name>A0A427A1Z5_ENSVE</name>
<dbReference type="Proteomes" id="UP000287651">
    <property type="component" value="Unassembled WGS sequence"/>
</dbReference>
<organism evidence="2 3">
    <name type="scientific">Ensete ventricosum</name>
    <name type="common">Abyssinian banana</name>
    <name type="synonym">Musa ensete</name>
    <dbReference type="NCBI Taxonomy" id="4639"/>
    <lineage>
        <taxon>Eukaryota</taxon>
        <taxon>Viridiplantae</taxon>
        <taxon>Streptophyta</taxon>
        <taxon>Embryophyta</taxon>
        <taxon>Tracheophyta</taxon>
        <taxon>Spermatophyta</taxon>
        <taxon>Magnoliopsida</taxon>
        <taxon>Liliopsida</taxon>
        <taxon>Zingiberales</taxon>
        <taxon>Musaceae</taxon>
        <taxon>Ensete</taxon>
    </lineage>
</organism>
<feature type="region of interest" description="Disordered" evidence="1">
    <location>
        <begin position="1"/>
        <end position="67"/>
    </location>
</feature>